<evidence type="ECO:0000313" key="1">
    <source>
        <dbReference type="EMBL" id="GAA2702614.1"/>
    </source>
</evidence>
<dbReference type="EMBL" id="BAAATE010000084">
    <property type="protein sequence ID" value="GAA2702614.1"/>
    <property type="molecule type" value="Genomic_DNA"/>
</dbReference>
<gene>
    <name evidence="1" type="ORF">GCM10010412_100750</name>
</gene>
<accession>A0ABN3TFD5</accession>
<sequence>MVRGPLNMGYGVEVTLERDTVGWGGREYGFAKIKGNTGPYDNIWMDWTRDGGRTWLQCGPFQVGGYNLSKTSAAKYTSSDANYQFRACGSVAYNHVVICTTWW</sequence>
<evidence type="ECO:0000313" key="2">
    <source>
        <dbReference type="Proteomes" id="UP001501666"/>
    </source>
</evidence>
<name>A0ABN3TFD5_9ACTN</name>
<dbReference type="Proteomes" id="UP001501666">
    <property type="component" value="Unassembled WGS sequence"/>
</dbReference>
<protein>
    <submittedName>
        <fullName evidence="1">Uncharacterized protein</fullName>
    </submittedName>
</protein>
<organism evidence="1 2">
    <name type="scientific">Nonomuraea recticatena</name>
    <dbReference type="NCBI Taxonomy" id="46178"/>
    <lineage>
        <taxon>Bacteria</taxon>
        <taxon>Bacillati</taxon>
        <taxon>Actinomycetota</taxon>
        <taxon>Actinomycetes</taxon>
        <taxon>Streptosporangiales</taxon>
        <taxon>Streptosporangiaceae</taxon>
        <taxon>Nonomuraea</taxon>
    </lineage>
</organism>
<proteinExistence type="predicted"/>
<reference evidence="1 2" key="1">
    <citation type="journal article" date="2019" name="Int. J. Syst. Evol. Microbiol.">
        <title>The Global Catalogue of Microorganisms (GCM) 10K type strain sequencing project: providing services to taxonomists for standard genome sequencing and annotation.</title>
        <authorList>
            <consortium name="The Broad Institute Genomics Platform"/>
            <consortium name="The Broad Institute Genome Sequencing Center for Infectious Disease"/>
            <person name="Wu L."/>
            <person name="Ma J."/>
        </authorList>
    </citation>
    <scope>NUCLEOTIDE SEQUENCE [LARGE SCALE GENOMIC DNA]</scope>
    <source>
        <strain evidence="1 2">JCM 6835</strain>
    </source>
</reference>
<keyword evidence="2" id="KW-1185">Reference proteome</keyword>
<comment type="caution">
    <text evidence="1">The sequence shown here is derived from an EMBL/GenBank/DDBJ whole genome shotgun (WGS) entry which is preliminary data.</text>
</comment>